<dbReference type="Gene3D" id="1.20.1270.10">
    <property type="match status" value="1"/>
</dbReference>
<keyword evidence="5" id="KW-1185">Reference proteome</keyword>
<evidence type="ECO:0000256" key="1">
    <source>
        <dbReference type="ARBA" id="ARBA00022741"/>
    </source>
</evidence>
<accession>A0A6A6KCD9</accession>
<dbReference type="Proteomes" id="UP000467840">
    <property type="component" value="Chromosome 3"/>
</dbReference>
<sequence length="169" mass="19801">MPVTENIYGGMTEAELSEAKEKEFQLAQQDKLVEQAKDQKNALESYVYETRNKLFNTYRSFVSDREKEGICMSLKETEEWLYEDGDDETENAYTSKMQDLRKLVDPIENRYKDVEARALAKQDLLNCIVDYRMSVDSLPLRIGNWICKRILERKGSPRSSEDKRPDQPQ</sequence>
<evidence type="ECO:0000256" key="3">
    <source>
        <dbReference type="SAM" id="Coils"/>
    </source>
</evidence>
<protein>
    <submittedName>
        <fullName evidence="4">Uncharacterized protein</fullName>
    </submittedName>
</protein>
<name>A0A6A6KCD9_HEVBR</name>
<dbReference type="GO" id="GO:0005524">
    <property type="term" value="F:ATP binding"/>
    <property type="evidence" value="ECO:0007669"/>
    <property type="project" value="UniProtKB-KW"/>
</dbReference>
<gene>
    <name evidence="4" type="ORF">GH714_007772</name>
</gene>
<dbReference type="GO" id="GO:0005829">
    <property type="term" value="C:cytosol"/>
    <property type="evidence" value="ECO:0007669"/>
    <property type="project" value="TreeGrafter"/>
</dbReference>
<keyword evidence="3" id="KW-0175">Coiled coil</keyword>
<dbReference type="PANTHER" id="PTHR45639:SF10">
    <property type="entry name" value="HEAT SHOCK 70 KDA PROTEIN 16 ISOFORM X1"/>
    <property type="match status" value="1"/>
</dbReference>
<reference evidence="4 5" key="1">
    <citation type="journal article" date="2020" name="Mol. Plant">
        <title>The Chromosome-Based Rubber Tree Genome Provides New Insights into Spurge Genome Evolution and Rubber Biosynthesis.</title>
        <authorList>
            <person name="Liu J."/>
            <person name="Shi C."/>
            <person name="Shi C.C."/>
            <person name="Li W."/>
            <person name="Zhang Q.J."/>
            <person name="Zhang Y."/>
            <person name="Li K."/>
            <person name="Lu H.F."/>
            <person name="Shi C."/>
            <person name="Zhu S.T."/>
            <person name="Xiao Z.Y."/>
            <person name="Nan H."/>
            <person name="Yue Y."/>
            <person name="Zhu X.G."/>
            <person name="Wu Y."/>
            <person name="Hong X.N."/>
            <person name="Fan G.Y."/>
            <person name="Tong Y."/>
            <person name="Zhang D."/>
            <person name="Mao C.L."/>
            <person name="Liu Y.L."/>
            <person name="Hao S.J."/>
            <person name="Liu W.Q."/>
            <person name="Lv M.Q."/>
            <person name="Zhang H.B."/>
            <person name="Liu Y."/>
            <person name="Hu-Tang G.R."/>
            <person name="Wang J.P."/>
            <person name="Wang J.H."/>
            <person name="Sun Y.H."/>
            <person name="Ni S.B."/>
            <person name="Chen W.B."/>
            <person name="Zhang X.C."/>
            <person name="Jiao Y.N."/>
            <person name="Eichler E.E."/>
            <person name="Li G.H."/>
            <person name="Liu X."/>
            <person name="Gao L.Z."/>
        </authorList>
    </citation>
    <scope>NUCLEOTIDE SEQUENCE [LARGE SCALE GENOMIC DNA]</scope>
    <source>
        <strain evidence="5">cv. GT1</strain>
        <tissue evidence="4">Leaf</tissue>
    </source>
</reference>
<dbReference type="InterPro" id="IPR029048">
    <property type="entry name" value="HSP70_C_sf"/>
</dbReference>
<dbReference type="GO" id="GO:0140662">
    <property type="term" value="F:ATP-dependent protein folding chaperone"/>
    <property type="evidence" value="ECO:0007669"/>
    <property type="project" value="InterPro"/>
</dbReference>
<keyword evidence="1" id="KW-0547">Nucleotide-binding</keyword>
<keyword evidence="2" id="KW-0067">ATP-binding</keyword>
<dbReference type="Pfam" id="PF00012">
    <property type="entry name" value="HSP70"/>
    <property type="match status" value="1"/>
</dbReference>
<evidence type="ECO:0000313" key="5">
    <source>
        <dbReference type="Proteomes" id="UP000467840"/>
    </source>
</evidence>
<dbReference type="InterPro" id="IPR013126">
    <property type="entry name" value="Hsp_70_fam"/>
</dbReference>
<dbReference type="AlphaFoldDB" id="A0A6A6KCD9"/>
<dbReference type="FunFam" id="1.20.1270.10:FF:000002">
    <property type="entry name" value="Heat shock 70 kDa protein 4"/>
    <property type="match status" value="1"/>
</dbReference>
<organism evidence="4 5">
    <name type="scientific">Hevea brasiliensis</name>
    <name type="common">Para rubber tree</name>
    <name type="synonym">Siphonia brasiliensis</name>
    <dbReference type="NCBI Taxonomy" id="3981"/>
    <lineage>
        <taxon>Eukaryota</taxon>
        <taxon>Viridiplantae</taxon>
        <taxon>Streptophyta</taxon>
        <taxon>Embryophyta</taxon>
        <taxon>Tracheophyta</taxon>
        <taxon>Spermatophyta</taxon>
        <taxon>Magnoliopsida</taxon>
        <taxon>eudicotyledons</taxon>
        <taxon>Gunneridae</taxon>
        <taxon>Pentapetalae</taxon>
        <taxon>rosids</taxon>
        <taxon>fabids</taxon>
        <taxon>Malpighiales</taxon>
        <taxon>Euphorbiaceae</taxon>
        <taxon>Crotonoideae</taxon>
        <taxon>Micrandreae</taxon>
        <taxon>Hevea</taxon>
    </lineage>
</organism>
<evidence type="ECO:0000256" key="2">
    <source>
        <dbReference type="ARBA" id="ARBA00022840"/>
    </source>
</evidence>
<dbReference type="GO" id="GO:0005634">
    <property type="term" value="C:nucleus"/>
    <property type="evidence" value="ECO:0007669"/>
    <property type="project" value="TreeGrafter"/>
</dbReference>
<dbReference type="EMBL" id="JAAGAX010000017">
    <property type="protein sequence ID" value="KAF2285783.1"/>
    <property type="molecule type" value="Genomic_DNA"/>
</dbReference>
<comment type="caution">
    <text evidence="4">The sequence shown here is derived from an EMBL/GenBank/DDBJ whole genome shotgun (WGS) entry which is preliminary data.</text>
</comment>
<dbReference type="PANTHER" id="PTHR45639">
    <property type="entry name" value="HSC70CB, ISOFORM G-RELATED"/>
    <property type="match status" value="1"/>
</dbReference>
<dbReference type="SUPFAM" id="SSF100934">
    <property type="entry name" value="Heat shock protein 70kD (HSP70), C-terminal subdomain"/>
    <property type="match status" value="1"/>
</dbReference>
<proteinExistence type="predicted"/>
<feature type="coiled-coil region" evidence="3">
    <location>
        <begin position="19"/>
        <end position="46"/>
    </location>
</feature>
<evidence type="ECO:0000313" key="4">
    <source>
        <dbReference type="EMBL" id="KAF2285783.1"/>
    </source>
</evidence>